<dbReference type="InterPro" id="IPR015424">
    <property type="entry name" value="PyrdxlP-dep_Trfase"/>
</dbReference>
<dbReference type="InterPro" id="IPR051446">
    <property type="entry name" value="HTH_trans_reg/aminotransferase"/>
</dbReference>
<dbReference type="PANTHER" id="PTHR46577:SF2">
    <property type="entry name" value="TRANSCRIPTIONAL REGULATORY PROTEIN"/>
    <property type="match status" value="1"/>
</dbReference>
<evidence type="ECO:0000313" key="7">
    <source>
        <dbReference type="EMBL" id="QAA94892.1"/>
    </source>
</evidence>
<dbReference type="EMBL" id="CP022987">
    <property type="protein sequence ID" value="QAA94892.1"/>
    <property type="molecule type" value="Genomic_DNA"/>
</dbReference>
<dbReference type="Gene3D" id="3.40.640.10">
    <property type="entry name" value="Type I PLP-dependent aspartate aminotransferase-like (Major domain)"/>
    <property type="match status" value="1"/>
</dbReference>
<dbReference type="OrthoDB" id="9804020at2"/>
<dbReference type="Gene3D" id="3.90.1150.10">
    <property type="entry name" value="Aspartate Aminotransferase, domain 1"/>
    <property type="match status" value="1"/>
</dbReference>
<dbReference type="InterPro" id="IPR015422">
    <property type="entry name" value="PyrdxlP-dep_Trfase_small"/>
</dbReference>
<dbReference type="GO" id="GO:0003677">
    <property type="term" value="F:DNA binding"/>
    <property type="evidence" value="ECO:0007669"/>
    <property type="project" value="UniProtKB-KW"/>
</dbReference>
<sequence>MTLSTGIPMLTWTPMRRSGVSLADQLATHLAERIRNHGLRAGTRLSSVRTMAQEAGLSRFTVVQAYEKLAAQGLIRSRRGAGFYVLAPTPAMAASAEAAGLPPDPEAAFDTLFLLRSMFREVAGMPVPSTAGLLPPAWLNHEMVSAAVRNVGRSGGRSLLGYGVPKGLLALRQQVASGLQAQDVPAHPDHHLMTVAGVTHGLDLISRTFIRPGDTVLVEDPGWFMIFGRLTALGARVVGVPRLPDGPDVRALAQLAQLHKPVLFIVNSAVHNPTGHTLSAGVAYEVLRIAEQFDFLLVEDDTYADLHPGEPMRLAALDRLNRVLLVGGYSKTLAASLRVGYIAGKRDLIDRLTDTKLLGGLTTPQLGEQVVYRILVEGQYRRHLERLRVRVNDARDECLRRLLAMGCTIPHEPHAGMFVWADCGMDTEVLARRAAARGLLIGPGVLFSPTQTPSTHFRVAVSLVEDDKGLRVLQSLLGRDDGNRDT</sequence>
<evidence type="ECO:0000256" key="4">
    <source>
        <dbReference type="ARBA" id="ARBA00023125"/>
    </source>
</evidence>
<dbReference type="AlphaFoldDB" id="A0A410GF15"/>
<keyword evidence="2" id="KW-0663">Pyridoxal phosphate</keyword>
<gene>
    <name evidence="7" type="ORF">CKA81_14295</name>
</gene>
<organism evidence="7 8">
    <name type="scientific">Pollutimonas thiosulfatoxidans</name>
    <dbReference type="NCBI Taxonomy" id="2028345"/>
    <lineage>
        <taxon>Bacteria</taxon>
        <taxon>Pseudomonadati</taxon>
        <taxon>Pseudomonadota</taxon>
        <taxon>Betaproteobacteria</taxon>
        <taxon>Burkholderiales</taxon>
        <taxon>Alcaligenaceae</taxon>
        <taxon>Pollutimonas</taxon>
    </lineage>
</organism>
<comment type="similarity">
    <text evidence="1">In the C-terminal section; belongs to the class-I pyridoxal-phosphate-dependent aminotransferase family.</text>
</comment>
<dbReference type="SMART" id="SM00345">
    <property type="entry name" value="HTH_GNTR"/>
    <property type="match status" value="1"/>
</dbReference>
<dbReference type="InterPro" id="IPR036390">
    <property type="entry name" value="WH_DNA-bd_sf"/>
</dbReference>
<evidence type="ECO:0000256" key="3">
    <source>
        <dbReference type="ARBA" id="ARBA00023015"/>
    </source>
</evidence>
<dbReference type="Pfam" id="PF00155">
    <property type="entry name" value="Aminotran_1_2"/>
    <property type="match status" value="1"/>
</dbReference>
<dbReference type="InterPro" id="IPR004839">
    <property type="entry name" value="Aminotransferase_I/II_large"/>
</dbReference>
<evidence type="ECO:0000313" key="8">
    <source>
        <dbReference type="Proteomes" id="UP000283474"/>
    </source>
</evidence>
<dbReference type="SUPFAM" id="SSF46785">
    <property type="entry name" value="Winged helix' DNA-binding domain"/>
    <property type="match status" value="1"/>
</dbReference>
<dbReference type="InterPro" id="IPR036388">
    <property type="entry name" value="WH-like_DNA-bd_sf"/>
</dbReference>
<dbReference type="GO" id="GO:0030170">
    <property type="term" value="F:pyridoxal phosphate binding"/>
    <property type="evidence" value="ECO:0007669"/>
    <property type="project" value="InterPro"/>
</dbReference>
<dbReference type="PROSITE" id="PS50949">
    <property type="entry name" value="HTH_GNTR"/>
    <property type="match status" value="1"/>
</dbReference>
<reference evidence="7 8" key="1">
    <citation type="submission" date="2017-08" db="EMBL/GenBank/DDBJ databases">
        <authorList>
            <person name="Park S.-J."/>
            <person name="Kim H."/>
        </authorList>
    </citation>
    <scope>NUCLEOTIDE SEQUENCE [LARGE SCALE GENOMIC DNA]</scope>
    <source>
        <strain evidence="8">ye3</strain>
    </source>
</reference>
<evidence type="ECO:0000256" key="1">
    <source>
        <dbReference type="ARBA" id="ARBA00005384"/>
    </source>
</evidence>
<dbReference type="SUPFAM" id="SSF53383">
    <property type="entry name" value="PLP-dependent transferases"/>
    <property type="match status" value="1"/>
</dbReference>
<keyword evidence="8" id="KW-1185">Reference proteome</keyword>
<dbReference type="InterPro" id="IPR015421">
    <property type="entry name" value="PyrdxlP-dep_Trfase_major"/>
</dbReference>
<dbReference type="Proteomes" id="UP000283474">
    <property type="component" value="Chromosome"/>
</dbReference>
<protein>
    <submittedName>
        <fullName evidence="7">GntR family transcriptional regulator</fullName>
    </submittedName>
</protein>
<dbReference type="Pfam" id="PF00392">
    <property type="entry name" value="GntR"/>
    <property type="match status" value="1"/>
</dbReference>
<dbReference type="RefSeq" id="WP_128355888.1">
    <property type="nucleotide sequence ID" value="NZ_CP022987.1"/>
</dbReference>
<accession>A0A410GF15</accession>
<dbReference type="CDD" id="cd07377">
    <property type="entry name" value="WHTH_GntR"/>
    <property type="match status" value="1"/>
</dbReference>
<keyword evidence="3" id="KW-0805">Transcription regulation</keyword>
<evidence type="ECO:0000256" key="2">
    <source>
        <dbReference type="ARBA" id="ARBA00022898"/>
    </source>
</evidence>
<feature type="domain" description="HTH gntR-type" evidence="6">
    <location>
        <begin position="20"/>
        <end position="88"/>
    </location>
</feature>
<dbReference type="CDD" id="cd00609">
    <property type="entry name" value="AAT_like"/>
    <property type="match status" value="1"/>
</dbReference>
<evidence type="ECO:0000256" key="5">
    <source>
        <dbReference type="ARBA" id="ARBA00023163"/>
    </source>
</evidence>
<keyword evidence="5" id="KW-0804">Transcription</keyword>
<proteinExistence type="inferred from homology"/>
<dbReference type="Gene3D" id="1.10.10.10">
    <property type="entry name" value="Winged helix-like DNA-binding domain superfamily/Winged helix DNA-binding domain"/>
    <property type="match status" value="1"/>
</dbReference>
<dbReference type="PANTHER" id="PTHR46577">
    <property type="entry name" value="HTH-TYPE TRANSCRIPTIONAL REGULATORY PROTEIN GABR"/>
    <property type="match status" value="1"/>
</dbReference>
<dbReference type="InterPro" id="IPR000524">
    <property type="entry name" value="Tscrpt_reg_HTH_GntR"/>
</dbReference>
<name>A0A410GF15_9BURK</name>
<evidence type="ECO:0000259" key="6">
    <source>
        <dbReference type="PROSITE" id="PS50949"/>
    </source>
</evidence>
<dbReference type="GO" id="GO:0003700">
    <property type="term" value="F:DNA-binding transcription factor activity"/>
    <property type="evidence" value="ECO:0007669"/>
    <property type="project" value="InterPro"/>
</dbReference>
<dbReference type="KEGG" id="pus:CKA81_14295"/>
<keyword evidence="4" id="KW-0238">DNA-binding</keyword>